<reference evidence="1 2" key="1">
    <citation type="submission" date="2023-09" db="EMBL/GenBank/DDBJ databases">
        <authorList>
            <person name="Qi X."/>
        </authorList>
    </citation>
    <scope>NUCLEOTIDE SEQUENCE [LARGE SCALE GENOMIC DNA]</scope>
    <source>
        <strain evidence="1 2">S1-1</strain>
    </source>
</reference>
<dbReference type="Gene3D" id="3.30.70.1520">
    <property type="entry name" value="Heterotetrameric sarcosine oxidase"/>
    <property type="match status" value="1"/>
</dbReference>
<proteinExistence type="predicted"/>
<keyword evidence="2" id="KW-1185">Reference proteome</keyword>
<dbReference type="SUPFAM" id="SSF103025">
    <property type="entry name" value="Folate-binding domain"/>
    <property type="match status" value="1"/>
</dbReference>
<dbReference type="Pfam" id="PF04268">
    <property type="entry name" value="SoxG"/>
    <property type="match status" value="1"/>
</dbReference>
<gene>
    <name evidence="1" type="primary">soxG</name>
    <name evidence="1" type="ORF">RI844_18825</name>
</gene>
<dbReference type="RefSeq" id="WP_348396176.1">
    <property type="nucleotide sequence ID" value="NZ_CP136600.1"/>
</dbReference>
<evidence type="ECO:0000313" key="1">
    <source>
        <dbReference type="EMBL" id="WOH37386.1"/>
    </source>
</evidence>
<dbReference type="EMBL" id="CP136600">
    <property type="protein sequence ID" value="WOH37386.1"/>
    <property type="molecule type" value="Genomic_DNA"/>
</dbReference>
<organism evidence="1 2">
    <name type="scientific">Thalassotalea fonticola</name>
    <dbReference type="NCBI Taxonomy" id="3065649"/>
    <lineage>
        <taxon>Bacteria</taxon>
        <taxon>Pseudomonadati</taxon>
        <taxon>Pseudomonadota</taxon>
        <taxon>Gammaproteobacteria</taxon>
        <taxon>Alteromonadales</taxon>
        <taxon>Colwelliaceae</taxon>
        <taxon>Thalassotalea</taxon>
    </lineage>
</organism>
<accession>A0ABZ0GPP5</accession>
<protein>
    <submittedName>
        <fullName evidence="1">Sarcosine oxidase subunit gamma family protein</fullName>
    </submittedName>
</protein>
<dbReference type="NCBIfam" id="TIGR01375">
    <property type="entry name" value="soxG"/>
    <property type="match status" value="1"/>
</dbReference>
<dbReference type="InterPro" id="IPR007375">
    <property type="entry name" value="SoxG"/>
</dbReference>
<dbReference type="Proteomes" id="UP001301442">
    <property type="component" value="Chromosome"/>
</dbReference>
<dbReference type="InterPro" id="IPR027266">
    <property type="entry name" value="TrmE/GcvT-like"/>
</dbReference>
<evidence type="ECO:0000313" key="2">
    <source>
        <dbReference type="Proteomes" id="UP001301442"/>
    </source>
</evidence>
<dbReference type="Gene3D" id="3.30.1360.120">
    <property type="entry name" value="Probable tRNA modification gtpase trme, domain 1"/>
    <property type="match status" value="1"/>
</dbReference>
<sequence>MSNSVHVESPLHHAQLDQLIGQSNSGGIVLHEAAFLGHLNLRGNAQDVEFLAGVQEALGVALPVTPCSSAKSDLAQIMWLAPDEWLIVVASGSEYDVEQKLRSYLKGHFAVSDISGAQTILELSGSNVVELMKKSTGYDLHLDSFPVGKVIGTTFAKAGAHILRVSENKFQLVVRRSFSDYIWLWIQQGSQEYGLTIV</sequence>
<dbReference type="InterPro" id="IPR006280">
    <property type="entry name" value="SoxG_het"/>
</dbReference>
<name>A0ABZ0GPP5_9GAMM</name>